<feature type="region of interest" description="Disordered" evidence="1">
    <location>
        <begin position="28"/>
        <end position="52"/>
    </location>
</feature>
<sequence>MVKSSKKRGLFLGVCASLIILAGCGNNEETAEDSSTASSTVESAEMASSTTESAEVVTTASISNDPADVVAGLSAEGTWIYAITDDVTVSEDLIVAGTFYDKDDESTDVYRKLALYAQDEDRNVTDEFTLTAPMMTVESPNFRIQNGTFVGDVIVKAEGFELFESTVEGDVTFDSQELMDAAKLDEGTVTGETTVAE</sequence>
<feature type="chain" id="PRO_5038686904" description="Polymer-forming protein" evidence="2">
    <location>
        <begin position="23"/>
        <end position="197"/>
    </location>
</feature>
<keyword evidence="2" id="KW-0732">Signal</keyword>
<dbReference type="STRING" id="28230.SAMN05878443_0889"/>
<proteinExistence type="predicted"/>
<evidence type="ECO:0000256" key="2">
    <source>
        <dbReference type="SAM" id="SignalP"/>
    </source>
</evidence>
<accession>A0A1N6FXQ4</accession>
<keyword evidence="4" id="KW-1185">Reference proteome</keyword>
<evidence type="ECO:0000313" key="3">
    <source>
        <dbReference type="EMBL" id="SIO00079.1"/>
    </source>
</evidence>
<reference evidence="4" key="1">
    <citation type="submission" date="2016-11" db="EMBL/GenBank/DDBJ databases">
        <authorList>
            <person name="Varghese N."/>
            <person name="Submissions S."/>
        </authorList>
    </citation>
    <scope>NUCLEOTIDE SEQUENCE [LARGE SCALE GENOMIC DNA]</scope>
    <source>
        <strain evidence="4">313</strain>
    </source>
</reference>
<dbReference type="PROSITE" id="PS51257">
    <property type="entry name" value="PROKAR_LIPOPROTEIN"/>
    <property type="match status" value="1"/>
</dbReference>
<gene>
    <name evidence="3" type="ORF">SAMN05878443_0889</name>
</gene>
<evidence type="ECO:0000313" key="4">
    <source>
        <dbReference type="Proteomes" id="UP000184758"/>
    </source>
</evidence>
<feature type="compositionally biased region" description="Low complexity" evidence="1">
    <location>
        <begin position="33"/>
        <end position="52"/>
    </location>
</feature>
<organism evidence="3 4">
    <name type="scientific">Carnobacterium alterfunditum</name>
    <dbReference type="NCBI Taxonomy" id="28230"/>
    <lineage>
        <taxon>Bacteria</taxon>
        <taxon>Bacillati</taxon>
        <taxon>Bacillota</taxon>
        <taxon>Bacilli</taxon>
        <taxon>Lactobacillales</taxon>
        <taxon>Carnobacteriaceae</taxon>
        <taxon>Carnobacterium</taxon>
    </lineage>
</organism>
<evidence type="ECO:0000256" key="1">
    <source>
        <dbReference type="SAM" id="MobiDB-lite"/>
    </source>
</evidence>
<dbReference type="EMBL" id="FSRN01000001">
    <property type="protein sequence ID" value="SIO00079.1"/>
    <property type="molecule type" value="Genomic_DNA"/>
</dbReference>
<name>A0A1N6FXQ4_9LACT</name>
<evidence type="ECO:0008006" key="5">
    <source>
        <dbReference type="Google" id="ProtNLM"/>
    </source>
</evidence>
<protein>
    <recommendedName>
        <fullName evidence="5">Polymer-forming protein</fullName>
    </recommendedName>
</protein>
<feature type="signal peptide" evidence="2">
    <location>
        <begin position="1"/>
        <end position="22"/>
    </location>
</feature>
<dbReference type="eggNOG" id="ENOG5031V2Q">
    <property type="taxonomic scope" value="Bacteria"/>
</dbReference>
<dbReference type="AlphaFoldDB" id="A0A1N6FXQ4"/>
<dbReference type="OrthoDB" id="2111555at2"/>
<dbReference type="Proteomes" id="UP000184758">
    <property type="component" value="Unassembled WGS sequence"/>
</dbReference>